<reference evidence="1" key="1">
    <citation type="submission" date="2013-10" db="EMBL/GenBank/DDBJ databases">
        <title>Draft genome sequence of Clostridium botulinum type B strain Osaka05.</title>
        <authorList>
            <person name="Sakaguchi Y."/>
            <person name="Hosomi K."/>
            <person name="Uchiyama J."/>
            <person name="Ogura Y."/>
            <person name="Sakaguchi M."/>
            <person name="Kohda T."/>
            <person name="Mukamoto M."/>
            <person name="Misawa N."/>
            <person name="Matsuzaki S."/>
            <person name="Hayashi T."/>
            <person name="Kozaki S."/>
        </authorList>
    </citation>
    <scope>NUCLEOTIDE SEQUENCE</scope>
    <source>
        <strain evidence="1">Osaka05</strain>
    </source>
</reference>
<protein>
    <submittedName>
        <fullName evidence="1">Uncharacterized protein</fullName>
    </submittedName>
</protein>
<organism evidence="1">
    <name type="scientific">Clostridium botulinum B str. Osaka05</name>
    <dbReference type="NCBI Taxonomy" id="1407017"/>
    <lineage>
        <taxon>Bacteria</taxon>
        <taxon>Bacillati</taxon>
        <taxon>Bacillota</taxon>
        <taxon>Clostridia</taxon>
        <taxon>Eubacteriales</taxon>
        <taxon>Clostridiaceae</taxon>
        <taxon>Clostridium</taxon>
    </lineage>
</organism>
<sequence>MAMMDCGVIAKKNGKIINTGFFTDMKDTLGFECPKDNNGNLIKGECFIFLGDEDFYIGIYKTHISIYKNKNEFIDEILDIDYYATTIKETKFRYKKFIDNVELDVRRFNSNSTYMLRFWYKGDLYEAMYGYNVDLDINYLQHNLDRKDKFKLDRWLNKTI</sequence>
<dbReference type="RefSeq" id="WP_043013394.1">
    <property type="nucleotide sequence ID" value="NZ_BA000058.1"/>
</dbReference>
<accession>A0A060N3E2</accession>
<dbReference type="Proteomes" id="UP000054164">
    <property type="component" value="Unassembled WGS sequence"/>
</dbReference>
<dbReference type="HOGENOM" id="CLU_1649153_0_0_9"/>
<gene>
    <name evidence="1" type="ORF">CBO05P1_302</name>
</gene>
<dbReference type="AlphaFoldDB" id="A0A060N3E2"/>
<dbReference type="EMBL" id="BA000058">
    <property type="protein sequence ID" value="BAO05021.1"/>
    <property type="molecule type" value="Genomic_DNA"/>
</dbReference>
<evidence type="ECO:0000313" key="1">
    <source>
        <dbReference type="EMBL" id="BAO05021.1"/>
    </source>
</evidence>
<proteinExistence type="predicted"/>
<name>A0A060N3E2_CLOBO</name>